<dbReference type="Pfam" id="PF02893">
    <property type="entry name" value="GRAM"/>
    <property type="match status" value="1"/>
</dbReference>
<dbReference type="InterPro" id="IPR014772">
    <property type="entry name" value="Munc13_dom-2"/>
</dbReference>
<dbReference type="GO" id="GO:0006887">
    <property type="term" value="P:exocytosis"/>
    <property type="evidence" value="ECO:0007669"/>
    <property type="project" value="UniProtKB-KW"/>
</dbReference>
<keyword evidence="5" id="KW-0967">Endosome</keyword>
<accession>A0A1Y1HZC0</accession>
<feature type="region of interest" description="Disordered" evidence="6">
    <location>
        <begin position="300"/>
        <end position="320"/>
    </location>
</feature>
<feature type="compositionally biased region" description="Low complexity" evidence="6">
    <location>
        <begin position="1621"/>
        <end position="1640"/>
    </location>
</feature>
<dbReference type="Pfam" id="PF06292">
    <property type="entry name" value="MUN"/>
    <property type="match status" value="1"/>
</dbReference>
<dbReference type="PROSITE" id="PS51258">
    <property type="entry name" value="MHD1"/>
    <property type="match status" value="1"/>
</dbReference>
<dbReference type="InterPro" id="IPR014770">
    <property type="entry name" value="Munc13_1"/>
</dbReference>
<keyword evidence="3" id="KW-0268">Exocytosis</keyword>
<organism evidence="9 10">
    <name type="scientific">Klebsormidium nitens</name>
    <name type="common">Green alga</name>
    <name type="synonym">Ulothrix nitens</name>
    <dbReference type="NCBI Taxonomy" id="105231"/>
    <lineage>
        <taxon>Eukaryota</taxon>
        <taxon>Viridiplantae</taxon>
        <taxon>Streptophyta</taxon>
        <taxon>Klebsormidiophyceae</taxon>
        <taxon>Klebsormidiales</taxon>
        <taxon>Klebsormidiaceae</taxon>
        <taxon>Klebsormidium</taxon>
    </lineage>
</organism>
<dbReference type="OMA" id="KFIKGVW"/>
<feature type="region of interest" description="Disordered" evidence="6">
    <location>
        <begin position="1075"/>
        <end position="1105"/>
    </location>
</feature>
<evidence type="ECO:0000313" key="10">
    <source>
        <dbReference type="Proteomes" id="UP000054558"/>
    </source>
</evidence>
<dbReference type="InterPro" id="IPR011993">
    <property type="entry name" value="PH-like_dom_sf"/>
</dbReference>
<evidence type="ECO:0000259" key="7">
    <source>
        <dbReference type="PROSITE" id="PS51258"/>
    </source>
</evidence>
<feature type="domain" description="MHD1" evidence="7">
    <location>
        <begin position="645"/>
        <end position="765"/>
    </location>
</feature>
<protein>
    <submittedName>
        <fullName evidence="9">Uncharacterized protein</fullName>
    </submittedName>
</protein>
<dbReference type="InterPro" id="IPR004182">
    <property type="entry name" value="GRAM"/>
</dbReference>
<feature type="region of interest" description="Disordered" evidence="6">
    <location>
        <begin position="1"/>
        <end position="20"/>
    </location>
</feature>
<dbReference type="PANTHER" id="PTHR45999:SF4">
    <property type="entry name" value="UNC-13-4A, ISOFORM B"/>
    <property type="match status" value="1"/>
</dbReference>
<feature type="compositionally biased region" description="Basic and acidic residues" evidence="6">
    <location>
        <begin position="10"/>
        <end position="20"/>
    </location>
</feature>
<dbReference type="InterPro" id="IPR052095">
    <property type="entry name" value="UNC-13_domain"/>
</dbReference>
<dbReference type="Gene3D" id="1.10.357.50">
    <property type="match status" value="1"/>
</dbReference>
<dbReference type="Gene3D" id="2.30.29.30">
    <property type="entry name" value="Pleckstrin-homology domain (PH domain)/Phosphotyrosine-binding domain (PTB)"/>
    <property type="match status" value="1"/>
</dbReference>
<dbReference type="InterPro" id="IPR010439">
    <property type="entry name" value="MUN_dom"/>
</dbReference>
<evidence type="ECO:0000259" key="8">
    <source>
        <dbReference type="PROSITE" id="PS51259"/>
    </source>
</evidence>
<feature type="region of interest" description="Disordered" evidence="6">
    <location>
        <begin position="1479"/>
        <end position="1572"/>
    </location>
</feature>
<dbReference type="PANTHER" id="PTHR45999">
    <property type="entry name" value="UNC-13-4A, ISOFORM B"/>
    <property type="match status" value="1"/>
</dbReference>
<keyword evidence="4" id="KW-0963">Cytoplasm</keyword>
<dbReference type="OrthoDB" id="1917555at2759"/>
<evidence type="ECO:0000256" key="4">
    <source>
        <dbReference type="ARBA" id="ARBA00022490"/>
    </source>
</evidence>
<gene>
    <name evidence="9" type="ORF">KFL_001140270</name>
</gene>
<dbReference type="GO" id="GO:0055037">
    <property type="term" value="C:recycling endosome"/>
    <property type="evidence" value="ECO:0007669"/>
    <property type="project" value="UniProtKB-SubCell"/>
</dbReference>
<reference evidence="9 10" key="1">
    <citation type="journal article" date="2014" name="Nat. Commun.">
        <title>Klebsormidium flaccidum genome reveals primary factors for plant terrestrial adaptation.</title>
        <authorList>
            <person name="Hori K."/>
            <person name="Maruyama F."/>
            <person name="Fujisawa T."/>
            <person name="Togashi T."/>
            <person name="Yamamoto N."/>
            <person name="Seo M."/>
            <person name="Sato S."/>
            <person name="Yamada T."/>
            <person name="Mori H."/>
            <person name="Tajima N."/>
            <person name="Moriyama T."/>
            <person name="Ikeuchi M."/>
            <person name="Watanabe M."/>
            <person name="Wada H."/>
            <person name="Kobayashi K."/>
            <person name="Saito M."/>
            <person name="Masuda T."/>
            <person name="Sasaki-Sekimoto Y."/>
            <person name="Mashiguchi K."/>
            <person name="Awai K."/>
            <person name="Shimojima M."/>
            <person name="Masuda S."/>
            <person name="Iwai M."/>
            <person name="Nobusawa T."/>
            <person name="Narise T."/>
            <person name="Kondo S."/>
            <person name="Saito H."/>
            <person name="Sato R."/>
            <person name="Murakawa M."/>
            <person name="Ihara Y."/>
            <person name="Oshima-Yamada Y."/>
            <person name="Ohtaka K."/>
            <person name="Satoh M."/>
            <person name="Sonobe K."/>
            <person name="Ishii M."/>
            <person name="Ohtani R."/>
            <person name="Kanamori-Sato M."/>
            <person name="Honoki R."/>
            <person name="Miyazaki D."/>
            <person name="Mochizuki H."/>
            <person name="Umetsu J."/>
            <person name="Higashi K."/>
            <person name="Shibata D."/>
            <person name="Kamiya Y."/>
            <person name="Sato N."/>
            <person name="Nakamura Y."/>
            <person name="Tabata S."/>
            <person name="Ida S."/>
            <person name="Kurokawa K."/>
            <person name="Ohta H."/>
        </authorList>
    </citation>
    <scope>NUCLEOTIDE SEQUENCE [LARGE SCALE GENOMIC DNA]</scope>
    <source>
        <strain evidence="9 10">NIES-2285</strain>
    </source>
</reference>
<comment type="subcellular location">
    <subcellularLocation>
        <location evidence="2">Cytoplasm</location>
    </subcellularLocation>
    <subcellularLocation>
        <location evidence="1">Recycling endosome</location>
    </subcellularLocation>
</comment>
<dbReference type="EMBL" id="DF237063">
    <property type="protein sequence ID" value="GAQ82539.1"/>
    <property type="molecule type" value="Genomic_DNA"/>
</dbReference>
<feature type="region of interest" description="Disordered" evidence="6">
    <location>
        <begin position="1586"/>
        <end position="1640"/>
    </location>
</feature>
<evidence type="ECO:0000256" key="2">
    <source>
        <dbReference type="ARBA" id="ARBA00004496"/>
    </source>
</evidence>
<dbReference type="Gene3D" id="1.20.58.1100">
    <property type="match status" value="1"/>
</dbReference>
<feature type="compositionally biased region" description="Low complexity" evidence="6">
    <location>
        <begin position="1517"/>
        <end position="1528"/>
    </location>
</feature>
<sequence>MAFQNLSNLHEPEPELEHWSISSEKKADFLRSLNPGSKIQEVQVFPLPKTAPSVRFERGLSKGRHEGEVALQNAEALKTAPAAEAMQGEYTVRPSGPPPPQGQVYEAAVVSLFMRSIQESLDERFEAAEALRNAFKISEDVHAQTLLKAQNAAEYHLADLEARIEALLNNRGPSYTPASFPSPQLYNIWRDEEVAALKALQNTTRQLPAMNGTLTVQLNSGTVKIGSGGLFACGTPQSDGDVYISASVSSTKGMGFRWRSKAVSKAKLVSWNQKSVPLTATNPQDELVFELWESKGRQDSKIRRISEDETDAKSPSSRDLVDDKLLGEGRISFGEIERLSGRAGGTGVKATTPETEIVFTAAGGKRKGTVMVRVAWTVERHSTGRPTDPSLIALLPNAEAVYDALLRKAWEEKDLRSAGSRWKYEVPPMWQYILESFADHHRVRTAHCHLAALDKLTKAFRTDTAYLDIIVDEWREPCRLALLGRLTKDENMMQSIIVKALEAPAVQAITNFDTEFPRNQPPGALAALLQLLGLIVRFDPDPSKLELQLADWTETAMQRAFARILFGSANPSDKQLTVTSVTELTRACREIQAMLGEHATIYGGSFPRNLPLVQLTGTSLYRQLIDHLKVFLASSDTKAFTRTYQDLVIALHELNITVDQLGVVLPAKFDIPEYFDDYVLSWAAGTTSRLVDWIHTNVTTEKWVPASQSKDRVFFSTSVVDLFCLLEQVVQDINPQLVQQDIGHRFLAAMEGAMCTAVEAYVTLLEKECLKELPHEGDDDLSGVTSAKKKGGLEEHRPPVCITQSLCVKLNNLSMTRKLQKELELRLADEWSGVAGRPLPKTPYPKTPYELALEEKNVERYTDEDDDLPYSDSDSEDLGFKEGELEDFAAVNKSAGGEARPFVGKHFGELIAFVDRACLDVMGAIVECIQANMLNELRTAVVGKGGALSMEKRLVPLTEYLDEYLAVMNGHLMPHVFRRMLEFLWAALVDSMEEMALHADDEQPPLTRHQKDLLEQGLDVLSDYFHGDGAGLPTETMQSSTKRLRRILTLFNASTRELAGLYWRAWERRQRGAVTIKGAPGGSPTEGSEEAQQNEQDSGPELIFGHEADGGEELLSVLDYMALLKQRPHDQEASELVMMQQQAAGSYTVQQVFGLPEGEVLAASFRCHNSRKHKGTLFVCQHFVAFKTLLTHTGDAHSKLVLPLEKVARLDKHRAGGLYVGLFNRQPVKFGGLKKQRDEAFDAIVQQTVGTGWYLERYLGEHIRARTGAAAKEMELRRYKTSRWSHVQNQPGDLICYGTYLCFSRPDHDKLKQIRYDDIKDIRVGHRGLTQGVKIETRAGKQYLFTKFADVQEPTVVAELRRLVFNEASEKAASALRPKLKLLTFSQKTVSNSSIESKAPEISSELVAAGEKEAPAAETGPGDLDAAKAKGGMRKLLSRKASAEGATSAGAGVTSAVAAEAGGGTPGKTSKLRSFAKSVTGKAGKGSPAKAPSEAFLKSEEAYTPQAGGQLAPMVEPPGAEAATPPGGKTSSSRFAAARNLARGFAGKGSKTGPVEEEKAAEGAPLSEEPVTLEVTEAVDGIVAPVAAPELETPPVVSEPGKEMVNGESGNGGSPAIATPKKSWAGSRKGSSGKSPRWQG</sequence>
<evidence type="ECO:0000313" key="9">
    <source>
        <dbReference type="EMBL" id="GAQ82539.1"/>
    </source>
</evidence>
<evidence type="ECO:0000256" key="6">
    <source>
        <dbReference type="SAM" id="MobiDB-lite"/>
    </source>
</evidence>
<dbReference type="Proteomes" id="UP000054558">
    <property type="component" value="Unassembled WGS sequence"/>
</dbReference>
<dbReference type="PROSITE" id="PS51259">
    <property type="entry name" value="MHD2"/>
    <property type="match status" value="1"/>
</dbReference>
<name>A0A1Y1HZC0_KLENI</name>
<feature type="domain" description="MHD2" evidence="8">
    <location>
        <begin position="951"/>
        <end position="1062"/>
    </location>
</feature>
<evidence type="ECO:0000256" key="1">
    <source>
        <dbReference type="ARBA" id="ARBA00004172"/>
    </source>
</evidence>
<evidence type="ECO:0000256" key="5">
    <source>
        <dbReference type="ARBA" id="ARBA00022753"/>
    </source>
</evidence>
<proteinExistence type="predicted"/>
<dbReference type="SMART" id="SM00568">
    <property type="entry name" value="GRAM"/>
    <property type="match status" value="1"/>
</dbReference>
<evidence type="ECO:0000256" key="3">
    <source>
        <dbReference type="ARBA" id="ARBA00022483"/>
    </source>
</evidence>
<keyword evidence="10" id="KW-1185">Reference proteome</keyword>